<dbReference type="HAMAP" id="MF_00605">
    <property type="entry name" value="TrmD"/>
    <property type="match status" value="1"/>
</dbReference>
<dbReference type="GO" id="GO:0005829">
    <property type="term" value="C:cytosol"/>
    <property type="evidence" value="ECO:0007669"/>
    <property type="project" value="TreeGrafter"/>
</dbReference>
<evidence type="ECO:0000256" key="12">
    <source>
        <dbReference type="ARBA" id="ARBA00029736"/>
    </source>
</evidence>
<evidence type="ECO:0000256" key="8">
    <source>
        <dbReference type="ARBA" id="ARBA00022603"/>
    </source>
</evidence>
<evidence type="ECO:0000256" key="9">
    <source>
        <dbReference type="ARBA" id="ARBA00022679"/>
    </source>
</evidence>
<feature type="binding site" evidence="15 16">
    <location>
        <position position="112"/>
    </location>
    <ligand>
        <name>S-adenosyl-L-methionine</name>
        <dbReference type="ChEBI" id="CHEBI:59789"/>
    </ligand>
</feature>
<evidence type="ECO:0000256" key="11">
    <source>
        <dbReference type="ARBA" id="ARBA00022694"/>
    </source>
</evidence>
<feature type="binding site" evidence="15 16">
    <location>
        <begin position="131"/>
        <end position="136"/>
    </location>
    <ligand>
        <name>S-adenosyl-L-methionine</name>
        <dbReference type="ChEBI" id="CHEBI:59789"/>
    </ligand>
</feature>
<evidence type="ECO:0000313" key="19">
    <source>
        <dbReference type="EMBL" id="SKA92162.1"/>
    </source>
</evidence>
<dbReference type="InterPro" id="IPR016009">
    <property type="entry name" value="tRNA_MeTrfase_TRMD/TRM10"/>
</dbReference>
<feature type="domain" description="tRNA methyltransferase TRMD/TRM10-type" evidence="18">
    <location>
        <begin position="1"/>
        <end position="224"/>
    </location>
</feature>
<accession>A0A1T4XRH7</accession>
<gene>
    <name evidence="15" type="primary">trmD</name>
    <name evidence="19" type="ORF">SAMN05443428_11213</name>
</gene>
<dbReference type="FunFam" id="3.40.1280.10:FF:000001">
    <property type="entry name" value="tRNA (guanine-N(1)-)-methyltransferase"/>
    <property type="match status" value="1"/>
</dbReference>
<dbReference type="CDD" id="cd18080">
    <property type="entry name" value="TrmD-like"/>
    <property type="match status" value="1"/>
</dbReference>
<evidence type="ECO:0000256" key="14">
    <source>
        <dbReference type="ARBA" id="ARBA00047783"/>
    </source>
</evidence>
<dbReference type="GO" id="GO:0002939">
    <property type="term" value="P:tRNA N1-guanine methylation"/>
    <property type="evidence" value="ECO:0007669"/>
    <property type="project" value="TreeGrafter"/>
</dbReference>
<dbReference type="OrthoDB" id="9807416at2"/>
<keyword evidence="7 15" id="KW-0963">Cytoplasm</keyword>
<dbReference type="InterPro" id="IPR023148">
    <property type="entry name" value="tRNA_m1G_MeTrfase_C_sf"/>
</dbReference>
<evidence type="ECO:0000256" key="6">
    <source>
        <dbReference type="ARBA" id="ARBA00014679"/>
    </source>
</evidence>
<evidence type="ECO:0000256" key="3">
    <source>
        <dbReference type="ARBA" id="ARBA00007630"/>
    </source>
</evidence>
<dbReference type="InterPro" id="IPR029028">
    <property type="entry name" value="Alpha/beta_knot_MTases"/>
</dbReference>
<dbReference type="PANTHER" id="PTHR46417">
    <property type="entry name" value="TRNA (GUANINE-N(1)-)-METHYLTRANSFERASE"/>
    <property type="match status" value="1"/>
</dbReference>
<comment type="similarity">
    <text evidence="3 15 17">Belongs to the RNA methyltransferase TrmD family.</text>
</comment>
<dbReference type="EMBL" id="FUYH01000012">
    <property type="protein sequence ID" value="SKA92162.1"/>
    <property type="molecule type" value="Genomic_DNA"/>
</dbReference>
<dbReference type="Proteomes" id="UP000190105">
    <property type="component" value="Unassembled WGS sequence"/>
</dbReference>
<dbReference type="GO" id="GO:0052906">
    <property type="term" value="F:tRNA (guanine(37)-N1)-methyltransferase activity"/>
    <property type="evidence" value="ECO:0007669"/>
    <property type="project" value="UniProtKB-UniRule"/>
</dbReference>
<name>A0A1T4XRH7_9CLOT</name>
<dbReference type="SUPFAM" id="SSF75217">
    <property type="entry name" value="alpha/beta knot"/>
    <property type="match status" value="1"/>
</dbReference>
<proteinExistence type="inferred from homology"/>
<dbReference type="Gene3D" id="1.10.1270.20">
    <property type="entry name" value="tRNA(m1g37)methyltransferase, domain 2"/>
    <property type="match status" value="1"/>
</dbReference>
<evidence type="ECO:0000256" key="16">
    <source>
        <dbReference type="PIRSR" id="PIRSR000386-1"/>
    </source>
</evidence>
<dbReference type="AlphaFoldDB" id="A0A1T4XRH7"/>
<dbReference type="FunFam" id="1.10.1270.20:FF:000001">
    <property type="entry name" value="tRNA (guanine-N(1)-)-methyltransferase"/>
    <property type="match status" value="1"/>
</dbReference>
<comment type="subcellular location">
    <subcellularLocation>
        <location evidence="2 15 17">Cytoplasm</location>
    </subcellularLocation>
</comment>
<comment type="function">
    <text evidence="1 15 17">Specifically methylates guanosine-37 in various tRNAs.</text>
</comment>
<reference evidence="20" key="1">
    <citation type="submission" date="2017-02" db="EMBL/GenBank/DDBJ databases">
        <authorList>
            <person name="Varghese N."/>
            <person name="Submissions S."/>
        </authorList>
    </citation>
    <scope>NUCLEOTIDE SEQUENCE [LARGE SCALE GENOMIC DNA]</scope>
    <source>
        <strain evidence="20">USBA 833</strain>
    </source>
</reference>
<evidence type="ECO:0000256" key="2">
    <source>
        <dbReference type="ARBA" id="ARBA00004496"/>
    </source>
</evidence>
<dbReference type="InterPro" id="IPR002649">
    <property type="entry name" value="tRNA_m1G_MeTrfase_TrmD"/>
</dbReference>
<evidence type="ECO:0000259" key="18">
    <source>
        <dbReference type="Pfam" id="PF01746"/>
    </source>
</evidence>
<keyword evidence="9 15" id="KW-0808">Transferase</keyword>
<dbReference type="RefSeq" id="WP_078696765.1">
    <property type="nucleotide sequence ID" value="NZ_FUYH01000012.1"/>
</dbReference>
<comment type="subunit">
    <text evidence="4 15 17">Homodimer.</text>
</comment>
<keyword evidence="10 15" id="KW-0949">S-adenosyl-L-methionine</keyword>
<keyword evidence="20" id="KW-1185">Reference proteome</keyword>
<protein>
    <recommendedName>
        <fullName evidence="6 15">tRNA (guanine-N(1)-)-methyltransferase</fullName>
        <ecNumber evidence="5 15">2.1.1.228</ecNumber>
    </recommendedName>
    <alternativeName>
        <fullName evidence="12 15">M1G-methyltransferase</fullName>
    </alternativeName>
    <alternativeName>
        <fullName evidence="13 15">tRNA [GM37] methyltransferase</fullName>
    </alternativeName>
</protein>
<dbReference type="NCBIfam" id="TIGR00088">
    <property type="entry name" value="trmD"/>
    <property type="match status" value="1"/>
</dbReference>
<evidence type="ECO:0000256" key="13">
    <source>
        <dbReference type="ARBA" id="ARBA00033392"/>
    </source>
</evidence>
<evidence type="ECO:0000313" key="20">
    <source>
        <dbReference type="Proteomes" id="UP000190105"/>
    </source>
</evidence>
<dbReference type="PIRSF" id="PIRSF000386">
    <property type="entry name" value="tRNA_mtase"/>
    <property type="match status" value="1"/>
</dbReference>
<dbReference type="PANTHER" id="PTHR46417:SF1">
    <property type="entry name" value="TRNA (GUANINE-N(1)-)-METHYLTRANSFERASE"/>
    <property type="match status" value="1"/>
</dbReference>
<dbReference type="Pfam" id="PF01746">
    <property type="entry name" value="tRNA_m1G_MT"/>
    <property type="match status" value="1"/>
</dbReference>
<dbReference type="STRING" id="1147123.SAMN05443428_11213"/>
<organism evidence="19 20">
    <name type="scientific">Caloramator quimbayensis</name>
    <dbReference type="NCBI Taxonomy" id="1147123"/>
    <lineage>
        <taxon>Bacteria</taxon>
        <taxon>Bacillati</taxon>
        <taxon>Bacillota</taxon>
        <taxon>Clostridia</taxon>
        <taxon>Eubacteriales</taxon>
        <taxon>Clostridiaceae</taxon>
        <taxon>Caloramator</taxon>
    </lineage>
</organism>
<comment type="catalytic activity">
    <reaction evidence="14 15 17">
        <text>guanosine(37) in tRNA + S-adenosyl-L-methionine = N(1)-methylguanosine(37) in tRNA + S-adenosyl-L-homocysteine + H(+)</text>
        <dbReference type="Rhea" id="RHEA:36899"/>
        <dbReference type="Rhea" id="RHEA-COMP:10145"/>
        <dbReference type="Rhea" id="RHEA-COMP:10147"/>
        <dbReference type="ChEBI" id="CHEBI:15378"/>
        <dbReference type="ChEBI" id="CHEBI:57856"/>
        <dbReference type="ChEBI" id="CHEBI:59789"/>
        <dbReference type="ChEBI" id="CHEBI:73542"/>
        <dbReference type="ChEBI" id="CHEBI:74269"/>
        <dbReference type="EC" id="2.1.1.228"/>
    </reaction>
</comment>
<sequence length="245" mass="28647">MIFDVLTLFPEMFDIFSYSIIKRARDNNLIRLNIYNIRDFTTNKHRKVDDYPYGGGAGMVMQAEPIYNTVDYVKNIYGYKPYTILMSPKGEVFNQNISKELSNINHVMLICGHYEGIDERIMPLIDREISIGDFVLTGGEIACMAIIDSVSRLIPGVLSSNESFEDESFYSGLLEYPQYTRPEEFRGMKVPDVLLSGHHENIRKWRRYESLKITYKRRPDLLKKIDLSNEDMKMLEDIKNRKKEK</sequence>
<evidence type="ECO:0000256" key="5">
    <source>
        <dbReference type="ARBA" id="ARBA00012807"/>
    </source>
</evidence>
<evidence type="ECO:0000256" key="10">
    <source>
        <dbReference type="ARBA" id="ARBA00022691"/>
    </source>
</evidence>
<dbReference type="EC" id="2.1.1.228" evidence="5 15"/>
<evidence type="ECO:0000256" key="1">
    <source>
        <dbReference type="ARBA" id="ARBA00002634"/>
    </source>
</evidence>
<dbReference type="NCBIfam" id="NF000648">
    <property type="entry name" value="PRK00026.1"/>
    <property type="match status" value="1"/>
</dbReference>
<evidence type="ECO:0000256" key="4">
    <source>
        <dbReference type="ARBA" id="ARBA00011738"/>
    </source>
</evidence>
<keyword evidence="8 15" id="KW-0489">Methyltransferase</keyword>
<evidence type="ECO:0000256" key="7">
    <source>
        <dbReference type="ARBA" id="ARBA00022490"/>
    </source>
</evidence>
<evidence type="ECO:0000256" key="17">
    <source>
        <dbReference type="RuleBase" id="RU003464"/>
    </source>
</evidence>
<dbReference type="InterPro" id="IPR029026">
    <property type="entry name" value="tRNA_m1G_MTases_N"/>
</dbReference>
<dbReference type="Gene3D" id="3.40.1280.10">
    <property type="match status" value="1"/>
</dbReference>
<evidence type="ECO:0000256" key="15">
    <source>
        <dbReference type="HAMAP-Rule" id="MF_00605"/>
    </source>
</evidence>
<keyword evidence="11 15" id="KW-0819">tRNA processing</keyword>